<comment type="caution">
    <text evidence="2">The sequence shown here is derived from an EMBL/GenBank/DDBJ whole genome shotgun (WGS) entry which is preliminary data.</text>
</comment>
<dbReference type="Gene3D" id="3.40.50.150">
    <property type="entry name" value="Vaccinia Virus protein VP39"/>
    <property type="match status" value="1"/>
</dbReference>
<accession>A0A1F4V5T6</accession>
<proteinExistence type="predicted"/>
<dbReference type="CDD" id="cd02440">
    <property type="entry name" value="AdoMet_MTases"/>
    <property type="match status" value="1"/>
</dbReference>
<protein>
    <recommendedName>
        <fullName evidence="1">Methyltransferase type 11 domain-containing protein</fullName>
    </recommendedName>
</protein>
<dbReference type="STRING" id="1802624.A2982_03545"/>
<dbReference type="EMBL" id="MEVH01000008">
    <property type="protein sequence ID" value="OGC51973.1"/>
    <property type="molecule type" value="Genomic_DNA"/>
</dbReference>
<dbReference type="PANTHER" id="PTHR43591">
    <property type="entry name" value="METHYLTRANSFERASE"/>
    <property type="match status" value="1"/>
</dbReference>
<feature type="domain" description="Methyltransferase type 11" evidence="1">
    <location>
        <begin position="63"/>
        <end position="152"/>
    </location>
</feature>
<gene>
    <name evidence="2" type="ORF">A2982_03545</name>
</gene>
<dbReference type="Pfam" id="PF08241">
    <property type="entry name" value="Methyltransf_11"/>
    <property type="match status" value="1"/>
</dbReference>
<name>A0A1F4V5T6_UNCKA</name>
<organism evidence="2 3">
    <name type="scientific">candidate division WWE3 bacterium RIFCSPLOWO2_01_FULL_39_13</name>
    <dbReference type="NCBI Taxonomy" id="1802624"/>
    <lineage>
        <taxon>Bacteria</taxon>
        <taxon>Katanobacteria</taxon>
    </lineage>
</organism>
<evidence type="ECO:0000259" key="1">
    <source>
        <dbReference type="Pfam" id="PF08241"/>
    </source>
</evidence>
<dbReference type="GO" id="GO:0008757">
    <property type="term" value="F:S-adenosylmethionine-dependent methyltransferase activity"/>
    <property type="evidence" value="ECO:0007669"/>
    <property type="project" value="InterPro"/>
</dbReference>
<dbReference type="SUPFAM" id="SSF53335">
    <property type="entry name" value="S-adenosyl-L-methionine-dependent methyltransferases"/>
    <property type="match status" value="1"/>
</dbReference>
<evidence type="ECO:0000313" key="2">
    <source>
        <dbReference type="EMBL" id="OGC51973.1"/>
    </source>
</evidence>
<sequence length="256" mass="30148">MKKVLPKVIKHGYVNIYSDLSYRELVQIRYKTLYKKDNSNWDDTMVYLSKEFRRLVSSGSVVLDAGCGNGNYVIDENRNKIKTAVGVDVKEEFTKKNISMDTIRYCDLEKMPFKDDYFDAVVSLWVLEHLKSPDKVFKEIYRVLKPNGYFFFATPNYYYFPLKLLHILRSEKIKKLLNKLLFGRSEEDVFKTYYKANTLKDIRKIAGGLLKEKKLFLNYDPSYTSFNDLSFKLSNKFDKLVNSYITKAHIIGIFLK</sequence>
<evidence type="ECO:0000313" key="3">
    <source>
        <dbReference type="Proteomes" id="UP000178771"/>
    </source>
</evidence>
<reference evidence="2 3" key="1">
    <citation type="journal article" date="2016" name="Nat. Commun.">
        <title>Thousands of microbial genomes shed light on interconnected biogeochemical processes in an aquifer system.</title>
        <authorList>
            <person name="Anantharaman K."/>
            <person name="Brown C.T."/>
            <person name="Hug L.A."/>
            <person name="Sharon I."/>
            <person name="Castelle C.J."/>
            <person name="Probst A.J."/>
            <person name="Thomas B.C."/>
            <person name="Singh A."/>
            <person name="Wilkins M.J."/>
            <person name="Karaoz U."/>
            <person name="Brodie E.L."/>
            <person name="Williams K.H."/>
            <person name="Hubbard S.S."/>
            <person name="Banfield J.F."/>
        </authorList>
    </citation>
    <scope>NUCLEOTIDE SEQUENCE [LARGE SCALE GENOMIC DNA]</scope>
</reference>
<dbReference type="Proteomes" id="UP000178771">
    <property type="component" value="Unassembled WGS sequence"/>
</dbReference>
<dbReference type="InterPro" id="IPR029063">
    <property type="entry name" value="SAM-dependent_MTases_sf"/>
</dbReference>
<dbReference type="InterPro" id="IPR013216">
    <property type="entry name" value="Methyltransf_11"/>
</dbReference>
<dbReference type="AlphaFoldDB" id="A0A1F4V5T6"/>